<feature type="transmembrane region" description="Helical" evidence="7">
    <location>
        <begin position="295"/>
        <end position="315"/>
    </location>
</feature>
<evidence type="ECO:0000259" key="9">
    <source>
        <dbReference type="PROSITE" id="PS50038"/>
    </source>
</evidence>
<accession>A0A485LME5</accession>
<feature type="transmembrane region" description="Helical" evidence="7">
    <location>
        <begin position="379"/>
        <end position="399"/>
    </location>
</feature>
<dbReference type="Proteomes" id="UP000332933">
    <property type="component" value="Unassembled WGS sequence"/>
</dbReference>
<proteinExistence type="predicted"/>
<evidence type="ECO:0000256" key="2">
    <source>
        <dbReference type="ARBA" id="ARBA00022692"/>
    </source>
</evidence>
<feature type="transmembrane region" description="Helical" evidence="7">
    <location>
        <begin position="444"/>
        <end position="465"/>
    </location>
</feature>
<keyword evidence="2 7" id="KW-0812">Transmembrane</keyword>
<reference evidence="10" key="2">
    <citation type="submission" date="2019-06" db="EMBL/GenBank/DDBJ databases">
        <title>Genomics analysis of Aphanomyces spp. identifies a new class of oomycete effector associated with host adaptation.</title>
        <authorList>
            <person name="Gaulin E."/>
        </authorList>
    </citation>
    <scope>NUCLEOTIDE SEQUENCE</scope>
    <source>
        <strain evidence="10">CBS 578.67</strain>
    </source>
</reference>
<comment type="subcellular location">
    <subcellularLocation>
        <location evidence="1">Membrane</location>
        <topology evidence="1">Multi-pass membrane protein</topology>
    </subcellularLocation>
</comment>
<dbReference type="GO" id="GO:0015095">
    <property type="term" value="F:magnesium ion transmembrane transporter activity"/>
    <property type="evidence" value="ECO:0007669"/>
    <property type="project" value="InterPro"/>
</dbReference>
<feature type="region of interest" description="Disordered" evidence="6">
    <location>
        <begin position="606"/>
        <end position="665"/>
    </location>
</feature>
<feature type="transmembrane region" description="Helical" evidence="7">
    <location>
        <begin position="201"/>
        <end position="221"/>
    </location>
</feature>
<dbReference type="InterPro" id="IPR036790">
    <property type="entry name" value="Frizzled_dom_sf"/>
</dbReference>
<evidence type="ECO:0000256" key="8">
    <source>
        <dbReference type="SAM" id="SignalP"/>
    </source>
</evidence>
<sequence>MRAMSGRLPILLACVCGAFAAEPIVCDSCVNIEKPLTFCGSIRSHYPICLMRASTLEQQDNLAASQFARFNATGVTSNSCNQALKEVACTMAFPACELAQVRPLCSSACAAQIDSNCSASFASLVKPAADKTCGTTDESKCITWTYNGPNRGAWVAGFTISVAFSFFSSVGINLQKKALKKNEQTAQENGTKPLSPFRLPLWTLGFCLIVAGSLLDFVAFGLAPQSLLAPLAALTLVWNMMLAPCFNKERLSQKDIWATLIIFLGATLAVVFANHNSPSYTLDDLKHLYRNSLTVVYFIVVAVLMLLHYIMIKAVEHLNLSSHRHRIINVGNPNVWSTVRLVAYAGLGGLMGGQSVLFAKSTVELVKSVFAGGDAFGHFETYIIILALGVCLVAQMHFLNGGLASYDALSVVPIYQAYWIISGVMGGAVYFQEIRSFTEFQACMFVLGILTTIGGVALLAQRSLAAPPPLLKKRKTVAQRNLSSYWHNPKSLSDAIETTQQTGVASVPPMIRETSEKSGDESDGAARVPSDVEHEPVTNPDSEDDDELGAGSAGAVAADEDNNSMNRQVIENSLDISPMGTFLMGYPSQRNLSIFLRRESSNRLASAVLRPNQTSRTTAQDDFEIGLPATNNTTGGTGDDDESDETKPKAKRRSITFAGFKSSKK</sequence>
<dbReference type="InterPro" id="IPR008521">
    <property type="entry name" value="Mg_trans_NIPA"/>
</dbReference>
<feature type="signal peptide" evidence="8">
    <location>
        <begin position="1"/>
        <end position="20"/>
    </location>
</feature>
<keyword evidence="5" id="KW-1015">Disulfide bond</keyword>
<dbReference type="PANTHER" id="PTHR12570">
    <property type="match status" value="1"/>
</dbReference>
<evidence type="ECO:0000256" key="7">
    <source>
        <dbReference type="SAM" id="Phobius"/>
    </source>
</evidence>
<evidence type="ECO:0000256" key="5">
    <source>
        <dbReference type="ARBA" id="ARBA00023157"/>
    </source>
</evidence>
<feature type="region of interest" description="Disordered" evidence="6">
    <location>
        <begin position="499"/>
        <end position="565"/>
    </location>
</feature>
<dbReference type="Gene3D" id="1.10.2000.10">
    <property type="entry name" value="Frizzled cysteine-rich domain"/>
    <property type="match status" value="1"/>
</dbReference>
<dbReference type="SUPFAM" id="SSF103481">
    <property type="entry name" value="Multidrug resistance efflux transporter EmrE"/>
    <property type="match status" value="1"/>
</dbReference>
<protein>
    <submittedName>
        <fullName evidence="11">Aste57867_23287 protein</fullName>
    </submittedName>
</protein>
<feature type="compositionally biased region" description="Polar residues" evidence="6">
    <location>
        <begin position="611"/>
        <end position="620"/>
    </location>
</feature>
<reference evidence="11 12" key="1">
    <citation type="submission" date="2019-03" db="EMBL/GenBank/DDBJ databases">
        <authorList>
            <person name="Gaulin E."/>
            <person name="Dumas B."/>
        </authorList>
    </citation>
    <scope>NUCLEOTIDE SEQUENCE [LARGE SCALE GENOMIC DNA]</scope>
    <source>
        <strain evidence="11">CBS 568.67</strain>
    </source>
</reference>
<dbReference type="PROSITE" id="PS50038">
    <property type="entry name" value="FZ"/>
    <property type="match status" value="1"/>
</dbReference>
<evidence type="ECO:0000256" key="3">
    <source>
        <dbReference type="ARBA" id="ARBA00022989"/>
    </source>
</evidence>
<feature type="transmembrane region" description="Helical" evidence="7">
    <location>
        <begin position="256"/>
        <end position="275"/>
    </location>
</feature>
<keyword evidence="4 7" id="KW-0472">Membrane</keyword>
<evidence type="ECO:0000256" key="6">
    <source>
        <dbReference type="SAM" id="MobiDB-lite"/>
    </source>
</evidence>
<dbReference type="PANTHER" id="PTHR12570:SF9">
    <property type="entry name" value="MAGNESIUM TRANSPORTER NIPA8-RELATED"/>
    <property type="match status" value="1"/>
</dbReference>
<dbReference type="AlphaFoldDB" id="A0A485LME5"/>
<dbReference type="EMBL" id="VJMH01007246">
    <property type="protein sequence ID" value="KAF0684772.1"/>
    <property type="molecule type" value="Genomic_DNA"/>
</dbReference>
<evidence type="ECO:0000313" key="11">
    <source>
        <dbReference type="EMBL" id="VFT99932.1"/>
    </source>
</evidence>
<keyword evidence="3 7" id="KW-1133">Transmembrane helix</keyword>
<feature type="transmembrane region" description="Helical" evidence="7">
    <location>
        <begin position="335"/>
        <end position="359"/>
    </location>
</feature>
<feature type="domain" description="FZ" evidence="9">
    <location>
        <begin position="29"/>
        <end position="144"/>
    </location>
</feature>
<feature type="transmembrane region" description="Helical" evidence="7">
    <location>
        <begin position="411"/>
        <end position="432"/>
    </location>
</feature>
<evidence type="ECO:0000256" key="4">
    <source>
        <dbReference type="ARBA" id="ARBA00023136"/>
    </source>
</evidence>
<dbReference type="OrthoDB" id="165382at2759"/>
<evidence type="ECO:0000313" key="12">
    <source>
        <dbReference type="Proteomes" id="UP000332933"/>
    </source>
</evidence>
<evidence type="ECO:0000256" key="1">
    <source>
        <dbReference type="ARBA" id="ARBA00004141"/>
    </source>
</evidence>
<feature type="chain" id="PRO_5033437691" evidence="8">
    <location>
        <begin position="21"/>
        <end position="665"/>
    </location>
</feature>
<dbReference type="GO" id="GO:0016020">
    <property type="term" value="C:membrane"/>
    <property type="evidence" value="ECO:0007669"/>
    <property type="project" value="UniProtKB-SubCell"/>
</dbReference>
<keyword evidence="12" id="KW-1185">Reference proteome</keyword>
<evidence type="ECO:0000313" key="10">
    <source>
        <dbReference type="EMBL" id="KAF0684772.1"/>
    </source>
</evidence>
<dbReference type="InterPro" id="IPR020067">
    <property type="entry name" value="Frizzled_dom"/>
</dbReference>
<feature type="transmembrane region" description="Helical" evidence="7">
    <location>
        <begin position="153"/>
        <end position="174"/>
    </location>
</feature>
<dbReference type="InterPro" id="IPR037185">
    <property type="entry name" value="EmrE-like"/>
</dbReference>
<dbReference type="EMBL" id="CAADRA010007272">
    <property type="protein sequence ID" value="VFT99932.1"/>
    <property type="molecule type" value="Genomic_DNA"/>
</dbReference>
<organism evidence="11 12">
    <name type="scientific">Aphanomyces stellatus</name>
    <dbReference type="NCBI Taxonomy" id="120398"/>
    <lineage>
        <taxon>Eukaryota</taxon>
        <taxon>Sar</taxon>
        <taxon>Stramenopiles</taxon>
        <taxon>Oomycota</taxon>
        <taxon>Saprolegniomycetes</taxon>
        <taxon>Saprolegniales</taxon>
        <taxon>Verrucalvaceae</taxon>
        <taxon>Aphanomyces</taxon>
    </lineage>
</organism>
<dbReference type="Pfam" id="PF05653">
    <property type="entry name" value="Mg_trans_NIPA"/>
    <property type="match status" value="1"/>
</dbReference>
<gene>
    <name evidence="11" type="primary">Aste57867_23287</name>
    <name evidence="10" type="ORF">As57867_023216</name>
    <name evidence="11" type="ORF">ASTE57867_23287</name>
</gene>
<name>A0A485LME5_9STRA</name>
<keyword evidence="8" id="KW-0732">Signal</keyword>